<protein>
    <recommendedName>
        <fullName evidence="6">DUF2637 domain-containing protein</fullName>
    </recommendedName>
</protein>
<gene>
    <name evidence="4" type="ORF">ACFOYY_14800</name>
</gene>
<evidence type="ECO:0000256" key="2">
    <source>
        <dbReference type="SAM" id="MobiDB-lite"/>
    </source>
</evidence>
<keyword evidence="5" id="KW-1185">Reference proteome</keyword>
<sequence>MTTSSKAAPQAGHGVRLWWLVLVSGTTFSIILNLWHALTTTGPKTHAILGIIFAIVPAAFAALLSHGLIHPTIGLGMRTAILSLFLVSMLTSIASQAAVLRPYGGGYGAEWSVPLVLDAAALIALNFIARSAKAAREAIVWEAEEADRDAVRAELRPGVEAELRAELQAELRVAQDRLEAELDGRKTELEAELKRNRQAELDAARTEVREELGTELRSFQDKLEAELESRKQALETQYATRLTQTETQIRQRAEEEIRKRVRQAEVETEARIRLEMANVAKPKTKAKASETTAKQTPDDGLTLKDRARILIEKNPDLTGADLGRALDVSDRYGRQLLGQLTEEPKKETPETAPADVRLRAVT</sequence>
<accession>A0ABV8F092</accession>
<keyword evidence="3" id="KW-0812">Transmembrane</keyword>
<feature type="region of interest" description="Disordered" evidence="2">
    <location>
        <begin position="337"/>
        <end position="362"/>
    </location>
</feature>
<evidence type="ECO:0000256" key="3">
    <source>
        <dbReference type="SAM" id="Phobius"/>
    </source>
</evidence>
<evidence type="ECO:0000313" key="5">
    <source>
        <dbReference type="Proteomes" id="UP001595698"/>
    </source>
</evidence>
<feature type="transmembrane region" description="Helical" evidence="3">
    <location>
        <begin position="81"/>
        <end position="99"/>
    </location>
</feature>
<feature type="transmembrane region" description="Helical" evidence="3">
    <location>
        <begin position="17"/>
        <end position="35"/>
    </location>
</feature>
<keyword evidence="3" id="KW-0472">Membrane</keyword>
<evidence type="ECO:0000256" key="1">
    <source>
        <dbReference type="SAM" id="Coils"/>
    </source>
</evidence>
<dbReference type="Proteomes" id="UP001595698">
    <property type="component" value="Unassembled WGS sequence"/>
</dbReference>
<keyword evidence="3" id="KW-1133">Transmembrane helix</keyword>
<evidence type="ECO:0008006" key="6">
    <source>
        <dbReference type="Google" id="ProtNLM"/>
    </source>
</evidence>
<evidence type="ECO:0000313" key="4">
    <source>
        <dbReference type="EMBL" id="MFC3981405.1"/>
    </source>
</evidence>
<dbReference type="EMBL" id="JBHSBC010000013">
    <property type="protein sequence ID" value="MFC3981405.1"/>
    <property type="molecule type" value="Genomic_DNA"/>
</dbReference>
<proteinExistence type="predicted"/>
<keyword evidence="1" id="KW-0175">Coiled coil</keyword>
<feature type="coiled-coil region" evidence="1">
    <location>
        <begin position="164"/>
        <end position="209"/>
    </location>
</feature>
<dbReference type="RefSeq" id="WP_386190071.1">
    <property type="nucleotide sequence ID" value="NZ_JBHSBC010000013.1"/>
</dbReference>
<feature type="transmembrane region" description="Helical" evidence="3">
    <location>
        <begin position="47"/>
        <end position="69"/>
    </location>
</feature>
<name>A0ABV8F092_9ACTN</name>
<organism evidence="4 5">
    <name type="scientific">Streptosporangium jomthongense</name>
    <dbReference type="NCBI Taxonomy" id="1193683"/>
    <lineage>
        <taxon>Bacteria</taxon>
        <taxon>Bacillati</taxon>
        <taxon>Actinomycetota</taxon>
        <taxon>Actinomycetes</taxon>
        <taxon>Streptosporangiales</taxon>
        <taxon>Streptosporangiaceae</taxon>
        <taxon>Streptosporangium</taxon>
    </lineage>
</organism>
<feature type="region of interest" description="Disordered" evidence="2">
    <location>
        <begin position="281"/>
        <end position="300"/>
    </location>
</feature>
<reference evidence="5" key="1">
    <citation type="journal article" date="2019" name="Int. J. Syst. Evol. Microbiol.">
        <title>The Global Catalogue of Microorganisms (GCM) 10K type strain sequencing project: providing services to taxonomists for standard genome sequencing and annotation.</title>
        <authorList>
            <consortium name="The Broad Institute Genomics Platform"/>
            <consortium name="The Broad Institute Genome Sequencing Center for Infectious Disease"/>
            <person name="Wu L."/>
            <person name="Ma J."/>
        </authorList>
    </citation>
    <scope>NUCLEOTIDE SEQUENCE [LARGE SCALE GENOMIC DNA]</scope>
    <source>
        <strain evidence="5">TBRC 7912</strain>
    </source>
</reference>
<feature type="transmembrane region" description="Helical" evidence="3">
    <location>
        <begin position="111"/>
        <end position="129"/>
    </location>
</feature>
<comment type="caution">
    <text evidence="4">The sequence shown here is derived from an EMBL/GenBank/DDBJ whole genome shotgun (WGS) entry which is preliminary data.</text>
</comment>